<feature type="non-terminal residue" evidence="1">
    <location>
        <position position="1"/>
    </location>
</feature>
<accession>A0ABD0PEJ9</accession>
<feature type="non-terminal residue" evidence="1">
    <location>
        <position position="55"/>
    </location>
</feature>
<keyword evidence="2" id="KW-1185">Reference proteome</keyword>
<proteinExistence type="predicted"/>
<organism evidence="1 2">
    <name type="scientific">Cirrhinus mrigala</name>
    <name type="common">Mrigala</name>
    <dbReference type="NCBI Taxonomy" id="683832"/>
    <lineage>
        <taxon>Eukaryota</taxon>
        <taxon>Metazoa</taxon>
        <taxon>Chordata</taxon>
        <taxon>Craniata</taxon>
        <taxon>Vertebrata</taxon>
        <taxon>Euteleostomi</taxon>
        <taxon>Actinopterygii</taxon>
        <taxon>Neopterygii</taxon>
        <taxon>Teleostei</taxon>
        <taxon>Ostariophysi</taxon>
        <taxon>Cypriniformes</taxon>
        <taxon>Cyprinidae</taxon>
        <taxon>Labeoninae</taxon>
        <taxon>Labeonini</taxon>
        <taxon>Cirrhinus</taxon>
    </lineage>
</organism>
<gene>
    <name evidence="1" type="ORF">M9458_032810</name>
</gene>
<protein>
    <submittedName>
        <fullName evidence="1">Uncharacterized protein</fullName>
    </submittedName>
</protein>
<dbReference type="AlphaFoldDB" id="A0ABD0PEJ9"/>
<dbReference type="Proteomes" id="UP001529510">
    <property type="component" value="Unassembled WGS sequence"/>
</dbReference>
<sequence>HLWRIILPSGGARGLAVIERCDWPDRGQVPAPLTRSVFLASRPLRWTVARAIFSA</sequence>
<reference evidence="1 2" key="1">
    <citation type="submission" date="2024-05" db="EMBL/GenBank/DDBJ databases">
        <title>Genome sequencing and assembly of Indian major carp, Cirrhinus mrigala (Hamilton, 1822).</title>
        <authorList>
            <person name="Mohindra V."/>
            <person name="Chowdhury L.M."/>
            <person name="Lal K."/>
            <person name="Jena J.K."/>
        </authorList>
    </citation>
    <scope>NUCLEOTIDE SEQUENCE [LARGE SCALE GENOMIC DNA]</scope>
    <source>
        <strain evidence="1">CM1030</strain>
        <tissue evidence="1">Blood</tissue>
    </source>
</reference>
<evidence type="ECO:0000313" key="2">
    <source>
        <dbReference type="Proteomes" id="UP001529510"/>
    </source>
</evidence>
<dbReference type="EMBL" id="JAMKFB020000016">
    <property type="protein sequence ID" value="KAL0172499.1"/>
    <property type="molecule type" value="Genomic_DNA"/>
</dbReference>
<evidence type="ECO:0000313" key="1">
    <source>
        <dbReference type="EMBL" id="KAL0172499.1"/>
    </source>
</evidence>
<comment type="caution">
    <text evidence="1">The sequence shown here is derived from an EMBL/GenBank/DDBJ whole genome shotgun (WGS) entry which is preliminary data.</text>
</comment>
<name>A0ABD0PEJ9_CIRMR</name>